<keyword evidence="4" id="KW-1185">Reference proteome</keyword>
<accession>A0AAV6VMC4</accession>
<protein>
    <recommendedName>
        <fullName evidence="5">Diuretic hormone class 2</fullName>
    </recommendedName>
</protein>
<gene>
    <name evidence="3" type="ORF">JTE90_027590</name>
</gene>
<organism evidence="3 4">
    <name type="scientific">Oedothorax gibbosus</name>
    <dbReference type="NCBI Taxonomy" id="931172"/>
    <lineage>
        <taxon>Eukaryota</taxon>
        <taxon>Metazoa</taxon>
        <taxon>Ecdysozoa</taxon>
        <taxon>Arthropoda</taxon>
        <taxon>Chelicerata</taxon>
        <taxon>Arachnida</taxon>
        <taxon>Araneae</taxon>
        <taxon>Araneomorphae</taxon>
        <taxon>Entelegynae</taxon>
        <taxon>Araneoidea</taxon>
        <taxon>Linyphiidae</taxon>
        <taxon>Erigoninae</taxon>
        <taxon>Oedothorax</taxon>
    </lineage>
</organism>
<evidence type="ECO:0000313" key="4">
    <source>
        <dbReference type="Proteomes" id="UP000827092"/>
    </source>
</evidence>
<dbReference type="Proteomes" id="UP000827092">
    <property type="component" value="Unassembled WGS sequence"/>
</dbReference>
<dbReference type="GO" id="GO:0001664">
    <property type="term" value="F:G protein-coupled receptor binding"/>
    <property type="evidence" value="ECO:0007669"/>
    <property type="project" value="TreeGrafter"/>
</dbReference>
<evidence type="ECO:0008006" key="5">
    <source>
        <dbReference type="Google" id="ProtNLM"/>
    </source>
</evidence>
<dbReference type="GO" id="GO:0007589">
    <property type="term" value="P:body fluid secretion"/>
    <property type="evidence" value="ECO:0007669"/>
    <property type="project" value="InterPro"/>
</dbReference>
<dbReference type="InterPro" id="IPR034439">
    <property type="entry name" value="DH2-like"/>
</dbReference>
<sequence>MKIFCKSDIPRKMSPYSTIVLFLCMAAATLDCSWSYPSSSASQFRSKRSVDSEASEDLFRVLMRMAQDIVESDSPVHEKRGIDLGISRGYSGSQAAKHLMGLAAANFANGPGRRRRDTESQ</sequence>
<dbReference type="PANTHER" id="PTHR41146">
    <property type="entry name" value="DIURETIC HORMONE CLASS 2"/>
    <property type="match status" value="1"/>
</dbReference>
<evidence type="ECO:0000256" key="1">
    <source>
        <dbReference type="ARBA" id="ARBA00004613"/>
    </source>
</evidence>
<proteinExistence type="predicted"/>
<name>A0AAV6VMC4_9ARAC</name>
<comment type="caution">
    <text evidence="3">The sequence shown here is derived from an EMBL/GenBank/DDBJ whole genome shotgun (WGS) entry which is preliminary data.</text>
</comment>
<dbReference type="GO" id="GO:0008613">
    <property type="term" value="F:diuretic hormone activity"/>
    <property type="evidence" value="ECO:0007669"/>
    <property type="project" value="InterPro"/>
</dbReference>
<comment type="subcellular location">
    <subcellularLocation>
        <location evidence="1">Secreted</location>
    </subcellularLocation>
</comment>
<evidence type="ECO:0000313" key="3">
    <source>
        <dbReference type="EMBL" id="KAG8196878.1"/>
    </source>
</evidence>
<dbReference type="GO" id="GO:0005615">
    <property type="term" value="C:extracellular space"/>
    <property type="evidence" value="ECO:0007669"/>
    <property type="project" value="TreeGrafter"/>
</dbReference>
<keyword evidence="2" id="KW-0964">Secreted</keyword>
<dbReference type="AlphaFoldDB" id="A0AAV6VMC4"/>
<dbReference type="EMBL" id="JAFNEN010000063">
    <property type="protein sequence ID" value="KAG8196878.1"/>
    <property type="molecule type" value="Genomic_DNA"/>
</dbReference>
<dbReference type="PANTHER" id="PTHR41146:SF1">
    <property type="entry name" value="DIURETIC HORMONE CLASS 2"/>
    <property type="match status" value="1"/>
</dbReference>
<evidence type="ECO:0000256" key="2">
    <source>
        <dbReference type="ARBA" id="ARBA00022525"/>
    </source>
</evidence>
<reference evidence="3 4" key="1">
    <citation type="journal article" date="2022" name="Nat. Ecol. Evol.">
        <title>A masculinizing supergene underlies an exaggerated male reproductive morph in a spider.</title>
        <authorList>
            <person name="Hendrickx F."/>
            <person name="De Corte Z."/>
            <person name="Sonet G."/>
            <person name="Van Belleghem S.M."/>
            <person name="Kostlbacher S."/>
            <person name="Vangestel C."/>
        </authorList>
    </citation>
    <scope>NUCLEOTIDE SEQUENCE [LARGE SCALE GENOMIC DNA]</scope>
    <source>
        <strain evidence="3">W744_W776</strain>
    </source>
</reference>